<evidence type="ECO:0008006" key="8">
    <source>
        <dbReference type="Google" id="ProtNLM"/>
    </source>
</evidence>
<dbReference type="InterPro" id="IPR011545">
    <property type="entry name" value="DEAD/DEAH_box_helicase_dom"/>
</dbReference>
<dbReference type="OrthoDB" id="18781at2759"/>
<dbReference type="GO" id="GO:0006289">
    <property type="term" value="P:nucleotide-excision repair"/>
    <property type="evidence" value="ECO:0007669"/>
    <property type="project" value="TreeGrafter"/>
</dbReference>
<feature type="compositionally biased region" description="Basic and acidic residues" evidence="3">
    <location>
        <begin position="12"/>
        <end position="22"/>
    </location>
</feature>
<dbReference type="InterPro" id="IPR027417">
    <property type="entry name" value="P-loop_NTPase"/>
</dbReference>
<dbReference type="CDD" id="cd17923">
    <property type="entry name" value="DEXHc_Hrq1-like"/>
    <property type="match status" value="1"/>
</dbReference>
<dbReference type="GO" id="GO:0003676">
    <property type="term" value="F:nucleic acid binding"/>
    <property type="evidence" value="ECO:0007669"/>
    <property type="project" value="InterPro"/>
</dbReference>
<feature type="domain" description="Helicase C-terminal" evidence="5">
    <location>
        <begin position="542"/>
        <end position="696"/>
    </location>
</feature>
<reference evidence="6 7" key="1">
    <citation type="submission" date="2019-02" db="EMBL/GenBank/DDBJ databases">
        <title>Genome sequencing of the rare red list fungi Phellinidium pouzarii.</title>
        <authorList>
            <person name="Buettner E."/>
            <person name="Kellner H."/>
        </authorList>
    </citation>
    <scope>NUCLEOTIDE SEQUENCE [LARGE SCALE GENOMIC DNA]</scope>
    <source>
        <strain evidence="6 7">DSM 108285</strain>
    </source>
</reference>
<evidence type="ECO:0000259" key="5">
    <source>
        <dbReference type="PROSITE" id="PS51194"/>
    </source>
</evidence>
<keyword evidence="1" id="KW-0547">Nucleotide-binding</keyword>
<dbReference type="Gene3D" id="3.40.50.300">
    <property type="entry name" value="P-loop containing nucleotide triphosphate hydrolases"/>
    <property type="match status" value="2"/>
</dbReference>
<accession>A0A4S4LEH6</accession>
<evidence type="ECO:0000313" key="6">
    <source>
        <dbReference type="EMBL" id="THH10272.1"/>
    </source>
</evidence>
<sequence length="1054" mass="117809">MDEVGQSKGFRKHESASPEAQERPGNPKKARVYKGKGKQREQDEWPEYFVNALNTVLAFCSSRKQLAITFPVVRSSVEALLRCPLELEKVAELKALLPDLIRFAYIPHDQLRINGEPQSDEMLRRGKTHDFSTFTQKEAAVTSGASQDSYEDEHVLVLHFASSKGTGKKPDNPAFAFQLPPALSPAAVKKLIEKRNERFEDAVAELLQVTPASEDPVQLVQSAARDHIPVNPNTIKKDDWSSSVRLLKVPESSERDSISDIIEEIKLSEWYKDQIIDRRCFDAKEGQIGELLMPVSDTIMQALLSSRKISHFYTHQIAAIDALQRGSNVIVSTSTASGKSVIYQVPMLRFLEEDPDATAFYIYPTKALAQDQRIALEQMIWSCEGLRHVKVANYDGDTPVDQRTTIREDSSVIFTNFDMLHASILPHEENWRNFFKNLRLVAVDELHYYSGIFGTHVSYIIRRFRRLCAAVGNRRVRFVSCSATISNPLQHMQNIFGIEDIEVITNDGAPTGAKEFIVWNPPPNDHVDPSLGRHSSLVEATGLMRFLMKKGVRTILFCKYRKICELAMKALRTDLSADGRLDVLERVMAYRGGYSQQDRRKIEKEAFSGNLLGIVATNALELGVDIGVLDAVVMLGFPFGIASLRQQAGRAGRRARDALAVFVADSLPLDQYYVQNPDEMFDKGVDDLLIDLDSKVVLEAHLQCAAFEMPLIDGDSVYFGPQLHNLCEMRLKKDAEGWYHTNSKFMPFPSSHISIRGIQEETYSVVDISNLGHSEGSAKVLEEIEVSRAMFEAFEGAVGFHVRHVVIVLFTCSSCSAFIARDIDALQTHRIREIKGTTVRAFYGRVELKTIVFGYFKLRNNVILDTVDLEMPPFERRTTGFWVDIPKATLDILHRKAINAAEAIHSAEHALLNRFPMAADVKTECKVPVKEYIAADTKRKRPARLIFYDSAGTQGAIAAKAFDHVSDLLHDAFEILESCGCSDGCANCIRSAYCKEGNVVSSKIGAQIVIRGILGLPIDIDEIADTGYPIVADSIVEAEPVRAVDGVAVELYIE</sequence>
<feature type="domain" description="Helicase ATP-binding" evidence="4">
    <location>
        <begin position="320"/>
        <end position="503"/>
    </location>
</feature>
<gene>
    <name evidence="6" type="ORF">EW145_g1433</name>
</gene>
<protein>
    <recommendedName>
        <fullName evidence="8">Helicase ATP-binding domain-containing protein</fullName>
    </recommendedName>
</protein>
<feature type="region of interest" description="Disordered" evidence="3">
    <location>
        <begin position="1"/>
        <end position="38"/>
    </location>
</feature>
<dbReference type="PANTHER" id="PTHR47957:SF3">
    <property type="entry name" value="ATP-DEPENDENT HELICASE HRQ1"/>
    <property type="match status" value="1"/>
</dbReference>
<dbReference type="Pfam" id="PF22982">
    <property type="entry name" value="WHD_HRQ1"/>
    <property type="match status" value="1"/>
</dbReference>
<dbReference type="InterPro" id="IPR055227">
    <property type="entry name" value="HRQ1_WHD"/>
</dbReference>
<dbReference type="Proteomes" id="UP000308199">
    <property type="component" value="Unassembled WGS sequence"/>
</dbReference>
<keyword evidence="2" id="KW-0067">ATP-binding</keyword>
<dbReference type="Pfam" id="PF00270">
    <property type="entry name" value="DEAD"/>
    <property type="match status" value="1"/>
</dbReference>
<dbReference type="GO" id="GO:0043138">
    <property type="term" value="F:3'-5' DNA helicase activity"/>
    <property type="evidence" value="ECO:0007669"/>
    <property type="project" value="TreeGrafter"/>
</dbReference>
<dbReference type="CDD" id="cd18797">
    <property type="entry name" value="SF2_C_Hrq"/>
    <property type="match status" value="1"/>
</dbReference>
<dbReference type="InterPro" id="IPR014001">
    <property type="entry name" value="Helicase_ATP-bd"/>
</dbReference>
<dbReference type="AlphaFoldDB" id="A0A4S4LEH6"/>
<dbReference type="GO" id="GO:0005524">
    <property type="term" value="F:ATP binding"/>
    <property type="evidence" value="ECO:0007669"/>
    <property type="project" value="UniProtKB-KW"/>
</dbReference>
<organism evidence="6 7">
    <name type="scientific">Phellinidium pouzarii</name>
    <dbReference type="NCBI Taxonomy" id="167371"/>
    <lineage>
        <taxon>Eukaryota</taxon>
        <taxon>Fungi</taxon>
        <taxon>Dikarya</taxon>
        <taxon>Basidiomycota</taxon>
        <taxon>Agaricomycotina</taxon>
        <taxon>Agaricomycetes</taxon>
        <taxon>Hymenochaetales</taxon>
        <taxon>Hymenochaetaceae</taxon>
        <taxon>Phellinidium</taxon>
    </lineage>
</organism>
<dbReference type="Pfam" id="PF09369">
    <property type="entry name" value="MZB"/>
    <property type="match status" value="1"/>
</dbReference>
<keyword evidence="7" id="KW-1185">Reference proteome</keyword>
<dbReference type="PROSITE" id="PS51194">
    <property type="entry name" value="HELICASE_CTER"/>
    <property type="match status" value="1"/>
</dbReference>
<dbReference type="PROSITE" id="PS51192">
    <property type="entry name" value="HELICASE_ATP_BIND_1"/>
    <property type="match status" value="1"/>
</dbReference>
<evidence type="ECO:0000256" key="2">
    <source>
        <dbReference type="ARBA" id="ARBA00022840"/>
    </source>
</evidence>
<dbReference type="InterPro" id="IPR001650">
    <property type="entry name" value="Helicase_C-like"/>
</dbReference>
<dbReference type="PANTHER" id="PTHR47957">
    <property type="entry name" value="ATP-DEPENDENT HELICASE HRQ1"/>
    <property type="match status" value="1"/>
</dbReference>
<evidence type="ECO:0000313" key="7">
    <source>
        <dbReference type="Proteomes" id="UP000308199"/>
    </source>
</evidence>
<dbReference type="InterPro" id="IPR018973">
    <property type="entry name" value="MZB"/>
</dbReference>
<name>A0A4S4LEH6_9AGAM</name>
<dbReference type="SMART" id="SM00487">
    <property type="entry name" value="DEXDc"/>
    <property type="match status" value="1"/>
</dbReference>
<evidence type="ECO:0000256" key="3">
    <source>
        <dbReference type="SAM" id="MobiDB-lite"/>
    </source>
</evidence>
<evidence type="ECO:0000259" key="4">
    <source>
        <dbReference type="PROSITE" id="PS51192"/>
    </source>
</evidence>
<proteinExistence type="predicted"/>
<dbReference type="EMBL" id="SGPK01000040">
    <property type="protein sequence ID" value="THH10272.1"/>
    <property type="molecule type" value="Genomic_DNA"/>
</dbReference>
<dbReference type="GO" id="GO:0036297">
    <property type="term" value="P:interstrand cross-link repair"/>
    <property type="evidence" value="ECO:0007669"/>
    <property type="project" value="TreeGrafter"/>
</dbReference>
<dbReference type="SMART" id="SM00490">
    <property type="entry name" value="HELICc"/>
    <property type="match status" value="1"/>
</dbReference>
<feature type="compositionally biased region" description="Basic residues" evidence="3">
    <location>
        <begin position="26"/>
        <end position="37"/>
    </location>
</feature>
<dbReference type="SUPFAM" id="SSF52540">
    <property type="entry name" value="P-loop containing nucleoside triphosphate hydrolases"/>
    <property type="match status" value="1"/>
</dbReference>
<dbReference type="GO" id="GO:0005634">
    <property type="term" value="C:nucleus"/>
    <property type="evidence" value="ECO:0007669"/>
    <property type="project" value="TreeGrafter"/>
</dbReference>
<dbReference type="Pfam" id="PF00271">
    <property type="entry name" value="Helicase_C"/>
    <property type="match status" value="1"/>
</dbReference>
<comment type="caution">
    <text evidence="6">The sequence shown here is derived from an EMBL/GenBank/DDBJ whole genome shotgun (WGS) entry which is preliminary data.</text>
</comment>
<evidence type="ECO:0000256" key="1">
    <source>
        <dbReference type="ARBA" id="ARBA00022741"/>
    </source>
</evidence>